<feature type="transmembrane region" description="Helical" evidence="7">
    <location>
        <begin position="308"/>
        <end position="331"/>
    </location>
</feature>
<keyword evidence="10" id="KW-1185">Reference proteome</keyword>
<dbReference type="CDD" id="cd17503">
    <property type="entry name" value="MFS_LmrB_MDR_like"/>
    <property type="match status" value="1"/>
</dbReference>
<dbReference type="PROSITE" id="PS50850">
    <property type="entry name" value="MFS"/>
    <property type="match status" value="1"/>
</dbReference>
<dbReference type="Pfam" id="PF07690">
    <property type="entry name" value="MFS_1"/>
    <property type="match status" value="1"/>
</dbReference>
<feature type="transmembrane region" description="Helical" evidence="7">
    <location>
        <begin position="407"/>
        <end position="428"/>
    </location>
</feature>
<keyword evidence="4 7" id="KW-0812">Transmembrane</keyword>
<proteinExistence type="predicted"/>
<evidence type="ECO:0000256" key="4">
    <source>
        <dbReference type="ARBA" id="ARBA00022692"/>
    </source>
</evidence>
<evidence type="ECO:0000256" key="2">
    <source>
        <dbReference type="ARBA" id="ARBA00022448"/>
    </source>
</evidence>
<feature type="transmembrane region" description="Helical" evidence="7">
    <location>
        <begin position="278"/>
        <end position="302"/>
    </location>
</feature>
<feature type="transmembrane region" description="Helical" evidence="7">
    <location>
        <begin position="242"/>
        <end position="258"/>
    </location>
</feature>
<dbReference type="Gene3D" id="1.20.1250.20">
    <property type="entry name" value="MFS general substrate transporter like domains"/>
    <property type="match status" value="1"/>
</dbReference>
<comment type="caution">
    <text evidence="9">The sequence shown here is derived from an EMBL/GenBank/DDBJ whole genome shotgun (WGS) entry which is preliminary data.</text>
</comment>
<dbReference type="PRINTS" id="PR01036">
    <property type="entry name" value="TCRTETB"/>
</dbReference>
<accession>A0A553ZVX8</accession>
<evidence type="ECO:0000313" key="10">
    <source>
        <dbReference type="Proteomes" id="UP000318521"/>
    </source>
</evidence>
<dbReference type="Proteomes" id="UP000318521">
    <property type="component" value="Unassembled WGS sequence"/>
</dbReference>
<sequence length="490" mass="52935">MDVTSTADTQIPKDVPEVKVVPLIAVLLSGAFVAILNETVLNVALQAIMADLGVAASHAQWLVTSYMLIIGTLIPISAYFIQRFTTRQLFITAMGLFTLGTLVAGFSPTFSFLLAGRMIQAVGTAIMIPLLMNVILVIIPIERRGAAMGMIGLVIMFAPAIGPTVSGLIVQHLTWRWLFFLVFPISMMSLLFGYYILKNVTKLTKPRLDILSFVLSTLGFGGIVLGFSMAGEGEATWMDLEVLGSLIIGFVSLILFGWRQFKMKVPQLDVRVLKYPMFALGLTMVITVMMTLFAMMLVLPIYMQSVLAFTAVTTGLVMLPGGIINGAMSPVMGRIFDKFGPRVLLIPGAILMVASVFSYRFIEAGTPIGFVILQHTLLMISVAMVMMPSQTNGLNQLPAELYPHGAAISNTLMQVSGAIGVALFISIMENGQHRALEGIQNPSAAQEVEALAIGAQQSFSTGFVLSCIVLIVALLIKPSLKYGKKEEPSQ</sequence>
<feature type="transmembrane region" description="Helical" evidence="7">
    <location>
        <begin position="209"/>
        <end position="230"/>
    </location>
</feature>
<dbReference type="RefSeq" id="WP_143849892.1">
    <property type="nucleotide sequence ID" value="NZ_VLXZ01000011.1"/>
</dbReference>
<feature type="transmembrane region" description="Helical" evidence="7">
    <location>
        <begin position="368"/>
        <end position="386"/>
    </location>
</feature>
<dbReference type="PANTHER" id="PTHR42718">
    <property type="entry name" value="MAJOR FACILITATOR SUPERFAMILY MULTIDRUG TRANSPORTER MFSC"/>
    <property type="match status" value="1"/>
</dbReference>
<feature type="transmembrane region" description="Helical" evidence="7">
    <location>
        <begin position="88"/>
        <end position="106"/>
    </location>
</feature>
<dbReference type="NCBIfam" id="TIGR00711">
    <property type="entry name" value="efflux_EmrB"/>
    <property type="match status" value="1"/>
</dbReference>
<dbReference type="InterPro" id="IPR020846">
    <property type="entry name" value="MFS_dom"/>
</dbReference>
<gene>
    <name evidence="9" type="ORF">FN960_16160</name>
</gene>
<name>A0A553ZVX8_9BACI</name>
<dbReference type="AlphaFoldDB" id="A0A553ZVX8"/>
<evidence type="ECO:0000259" key="8">
    <source>
        <dbReference type="PROSITE" id="PS50850"/>
    </source>
</evidence>
<feature type="transmembrane region" description="Helical" evidence="7">
    <location>
        <begin position="177"/>
        <end position="197"/>
    </location>
</feature>
<dbReference type="EMBL" id="VLXZ01000011">
    <property type="protein sequence ID" value="TSB45466.1"/>
    <property type="molecule type" value="Genomic_DNA"/>
</dbReference>
<dbReference type="PANTHER" id="PTHR42718:SF43">
    <property type="entry name" value="LINCOMYCIN RESISTANCE PROTEIN LMRB"/>
    <property type="match status" value="1"/>
</dbReference>
<dbReference type="GO" id="GO:0022857">
    <property type="term" value="F:transmembrane transporter activity"/>
    <property type="evidence" value="ECO:0007669"/>
    <property type="project" value="InterPro"/>
</dbReference>
<evidence type="ECO:0000256" key="3">
    <source>
        <dbReference type="ARBA" id="ARBA00022475"/>
    </source>
</evidence>
<evidence type="ECO:0000313" key="9">
    <source>
        <dbReference type="EMBL" id="TSB45466.1"/>
    </source>
</evidence>
<dbReference type="OrthoDB" id="9816041at2"/>
<evidence type="ECO:0000256" key="5">
    <source>
        <dbReference type="ARBA" id="ARBA00022989"/>
    </source>
</evidence>
<feature type="transmembrane region" description="Helical" evidence="7">
    <location>
        <begin position="458"/>
        <end position="476"/>
    </location>
</feature>
<organism evidence="9 10">
    <name type="scientific">Alkalicoccobacillus porphyridii</name>
    <dbReference type="NCBI Taxonomy" id="2597270"/>
    <lineage>
        <taxon>Bacteria</taxon>
        <taxon>Bacillati</taxon>
        <taxon>Bacillota</taxon>
        <taxon>Bacilli</taxon>
        <taxon>Bacillales</taxon>
        <taxon>Bacillaceae</taxon>
        <taxon>Alkalicoccobacillus</taxon>
    </lineage>
</organism>
<keyword evidence="5 7" id="KW-1133">Transmembrane helix</keyword>
<feature type="transmembrane region" description="Helical" evidence="7">
    <location>
        <begin position="151"/>
        <end position="171"/>
    </location>
</feature>
<dbReference type="InterPro" id="IPR036259">
    <property type="entry name" value="MFS_trans_sf"/>
</dbReference>
<evidence type="ECO:0000256" key="6">
    <source>
        <dbReference type="ARBA" id="ARBA00023136"/>
    </source>
</evidence>
<dbReference type="GO" id="GO:0005886">
    <property type="term" value="C:plasma membrane"/>
    <property type="evidence" value="ECO:0007669"/>
    <property type="project" value="UniProtKB-SubCell"/>
</dbReference>
<feature type="transmembrane region" description="Helical" evidence="7">
    <location>
        <begin position="61"/>
        <end position="81"/>
    </location>
</feature>
<evidence type="ECO:0000256" key="7">
    <source>
        <dbReference type="SAM" id="Phobius"/>
    </source>
</evidence>
<feature type="transmembrane region" description="Helical" evidence="7">
    <location>
        <begin position="118"/>
        <end position="139"/>
    </location>
</feature>
<evidence type="ECO:0000256" key="1">
    <source>
        <dbReference type="ARBA" id="ARBA00004651"/>
    </source>
</evidence>
<dbReference type="Gene3D" id="1.20.1720.10">
    <property type="entry name" value="Multidrug resistance protein D"/>
    <property type="match status" value="1"/>
</dbReference>
<keyword evidence="6 7" id="KW-0472">Membrane</keyword>
<dbReference type="InterPro" id="IPR011701">
    <property type="entry name" value="MFS"/>
</dbReference>
<feature type="transmembrane region" description="Helical" evidence="7">
    <location>
        <begin position="343"/>
        <end position="362"/>
    </location>
</feature>
<comment type="subcellular location">
    <subcellularLocation>
        <location evidence="1">Cell membrane</location>
        <topology evidence="1">Multi-pass membrane protein</topology>
    </subcellularLocation>
</comment>
<reference evidence="9 10" key="1">
    <citation type="submission" date="2019-07" db="EMBL/GenBank/DDBJ databases">
        <authorList>
            <person name="Park Y.J."/>
            <person name="Jeong S.E."/>
            <person name="Jung H.S."/>
        </authorList>
    </citation>
    <scope>NUCLEOTIDE SEQUENCE [LARGE SCALE GENOMIC DNA]</scope>
    <source>
        <strain evidence="10">P16(2019)</strain>
    </source>
</reference>
<keyword evidence="2" id="KW-0813">Transport</keyword>
<keyword evidence="3" id="KW-1003">Cell membrane</keyword>
<feature type="transmembrane region" description="Helical" evidence="7">
    <location>
        <begin position="20"/>
        <end position="41"/>
    </location>
</feature>
<dbReference type="InterPro" id="IPR004638">
    <property type="entry name" value="EmrB-like"/>
</dbReference>
<dbReference type="SUPFAM" id="SSF103473">
    <property type="entry name" value="MFS general substrate transporter"/>
    <property type="match status" value="1"/>
</dbReference>
<feature type="domain" description="Major facilitator superfamily (MFS) profile" evidence="8">
    <location>
        <begin position="23"/>
        <end position="481"/>
    </location>
</feature>
<protein>
    <submittedName>
        <fullName evidence="9">Multidrug efflux MFS transporter</fullName>
    </submittedName>
</protein>